<dbReference type="Pfam" id="PF01503">
    <property type="entry name" value="PRA-PH"/>
    <property type="match status" value="1"/>
</dbReference>
<dbReference type="SUPFAM" id="SSF101386">
    <property type="entry name" value="all-alpha NTP pyrophosphatases"/>
    <property type="match status" value="1"/>
</dbReference>
<gene>
    <name evidence="1" type="ORF">CS022_13430</name>
</gene>
<proteinExistence type="predicted"/>
<dbReference type="PANTHER" id="PTHR42702">
    <property type="entry name" value="NUCLEOTIDE PYROPHOSPHOHYDROLASE"/>
    <property type="match status" value="1"/>
</dbReference>
<dbReference type="EMBL" id="PEIB01000015">
    <property type="protein sequence ID" value="RXJ72886.1"/>
    <property type="molecule type" value="Genomic_DNA"/>
</dbReference>
<dbReference type="InterPro" id="IPR021130">
    <property type="entry name" value="PRib-ATP_PPHydrolase-like"/>
</dbReference>
<dbReference type="PANTHER" id="PTHR42702:SF1">
    <property type="entry name" value="REGULATORY PROTEIN FOR BETA-LACTAMASE"/>
    <property type="match status" value="1"/>
</dbReference>
<evidence type="ECO:0000313" key="2">
    <source>
        <dbReference type="Proteomes" id="UP000290287"/>
    </source>
</evidence>
<comment type="caution">
    <text evidence="1">The sequence shown here is derived from an EMBL/GenBank/DDBJ whole genome shotgun (WGS) entry which is preliminary data.</text>
</comment>
<sequence>MTLSELQSQIKAHDHKPELADKYFLKLIEEVGELSEAVRKERFGQPTLENLKGSVAEELHDVIYYACALANVHNIDLTQTCQLKNTLNRAKYNR</sequence>
<organism evidence="1 2">
    <name type="scientific">Veronia nyctiphanis</name>
    <dbReference type="NCBI Taxonomy" id="1278244"/>
    <lineage>
        <taxon>Bacteria</taxon>
        <taxon>Pseudomonadati</taxon>
        <taxon>Pseudomonadota</taxon>
        <taxon>Gammaproteobacteria</taxon>
        <taxon>Vibrionales</taxon>
        <taxon>Vibrionaceae</taxon>
        <taxon>Veronia</taxon>
    </lineage>
</organism>
<dbReference type="OrthoDB" id="9791898at2"/>
<dbReference type="RefSeq" id="WP_129122731.1">
    <property type="nucleotide sequence ID" value="NZ_PEIB01000015.1"/>
</dbReference>
<keyword evidence="2" id="KW-1185">Reference proteome</keyword>
<evidence type="ECO:0000313" key="1">
    <source>
        <dbReference type="EMBL" id="RXJ72886.1"/>
    </source>
</evidence>
<dbReference type="GO" id="GO:0016787">
    <property type="term" value="F:hydrolase activity"/>
    <property type="evidence" value="ECO:0007669"/>
    <property type="project" value="UniProtKB-KW"/>
</dbReference>
<name>A0A4Q0YPJ8_9GAMM</name>
<protein>
    <submittedName>
        <fullName evidence="1">Nucleotide pyrophosphohydrolase</fullName>
    </submittedName>
</protein>
<dbReference type="Gene3D" id="1.10.287.1080">
    <property type="entry name" value="MazG-like"/>
    <property type="match status" value="1"/>
</dbReference>
<accession>A0A4Q0YPJ8</accession>
<keyword evidence="1" id="KW-0378">Hydrolase</keyword>
<dbReference type="Proteomes" id="UP000290287">
    <property type="component" value="Unassembled WGS sequence"/>
</dbReference>
<reference evidence="1 2" key="1">
    <citation type="submission" date="2017-10" db="EMBL/GenBank/DDBJ databases">
        <title>Nyctiphanis sp. nov., isolated from the stomach of the euphausiid Nyctiphanes simplex (Hansen, 1911) in the Gulf of California.</title>
        <authorList>
            <person name="Gomez-Gil B."/>
            <person name="Aguilar-Mendez M."/>
            <person name="Lopez-Cortes A."/>
            <person name="Gomez-Gutierrez J."/>
            <person name="Roque A."/>
            <person name="Lang E."/>
            <person name="Gonzalez-Castillo A."/>
        </authorList>
    </citation>
    <scope>NUCLEOTIDE SEQUENCE [LARGE SCALE GENOMIC DNA]</scope>
    <source>
        <strain evidence="1 2">CAIM 600</strain>
    </source>
</reference>
<dbReference type="AlphaFoldDB" id="A0A4Q0YPJ8"/>